<feature type="region of interest" description="Disordered" evidence="2">
    <location>
        <begin position="1"/>
        <end position="35"/>
    </location>
</feature>
<feature type="domain" description="Zn(2)-C6 fungal-type" evidence="3">
    <location>
        <begin position="43"/>
        <end position="73"/>
    </location>
</feature>
<name>A0A9P7KQ83_9HYPO</name>
<dbReference type="SUPFAM" id="SSF57701">
    <property type="entry name" value="Zn2/Cys6 DNA-binding domain"/>
    <property type="match status" value="1"/>
</dbReference>
<dbReference type="CDD" id="cd00067">
    <property type="entry name" value="GAL4"/>
    <property type="match status" value="1"/>
</dbReference>
<dbReference type="AlphaFoldDB" id="A0A9P7KQ83"/>
<dbReference type="GO" id="GO:0008270">
    <property type="term" value="F:zinc ion binding"/>
    <property type="evidence" value="ECO:0007669"/>
    <property type="project" value="InterPro"/>
</dbReference>
<dbReference type="SMART" id="SM00066">
    <property type="entry name" value="GAL4"/>
    <property type="match status" value="1"/>
</dbReference>
<accession>A0A9P7KQ83</accession>
<sequence length="407" mass="45761">MAPPRLRALQPAPSSPSSTASPSLPAGHQPLPTTARKAGYVPACEPCRKRKKKCDRSRPECYKCTERGLECVYLDTAVASPNSASQLERLAHLNGDSSATLHLLTTLPYFDALELFIMLRELPQARETSITSTEASNPFSNPSASPQPSQYNRIRSLLPTSNPMEQELMVQHPIVYPIFVPMALGLEGLLTSRRPGMTATQVLNNTASPDIMLMDDEDLGEKDALFKFCKGLPHLAQLHIDYLQKFDITSWMELPVPNQTAIRAIALYLNNDYPVLPIFHEDLFLRDLSQKRPMISLHFHQVEVETAPGIMMPGDIDNVLAAEEDESNTPAPHENVFKASCKLWMIFTPVARSYYTQGINVSDGIASLDYAEKIRYVFDWRRLDSIVSWERKAARWWRAGFLTWSSQ</sequence>
<dbReference type="GO" id="GO:0000981">
    <property type="term" value="F:DNA-binding transcription factor activity, RNA polymerase II-specific"/>
    <property type="evidence" value="ECO:0007669"/>
    <property type="project" value="InterPro"/>
</dbReference>
<dbReference type="PANTHER" id="PTHR47256:SF1">
    <property type="entry name" value="ZN(II)2CYS6 TRANSCRIPTION FACTOR (EUROFUNG)"/>
    <property type="match status" value="1"/>
</dbReference>
<dbReference type="Gene3D" id="4.10.240.10">
    <property type="entry name" value="Zn(2)-C6 fungal-type DNA-binding domain"/>
    <property type="match status" value="1"/>
</dbReference>
<dbReference type="Proteomes" id="UP000782241">
    <property type="component" value="Unassembled WGS sequence"/>
</dbReference>
<organism evidence="4 5">
    <name type="scientific">Fusarium avenaceum</name>
    <dbReference type="NCBI Taxonomy" id="40199"/>
    <lineage>
        <taxon>Eukaryota</taxon>
        <taxon>Fungi</taxon>
        <taxon>Dikarya</taxon>
        <taxon>Ascomycota</taxon>
        <taxon>Pezizomycotina</taxon>
        <taxon>Sordariomycetes</taxon>
        <taxon>Hypocreomycetidae</taxon>
        <taxon>Hypocreales</taxon>
        <taxon>Nectriaceae</taxon>
        <taxon>Fusarium</taxon>
        <taxon>Fusarium tricinctum species complex</taxon>
    </lineage>
</organism>
<gene>
    <name evidence="4" type="ORF">KAF25_006925</name>
</gene>
<comment type="caution">
    <text evidence="4">The sequence shown here is derived from an EMBL/GenBank/DDBJ whole genome shotgun (WGS) entry which is preliminary data.</text>
</comment>
<dbReference type="EMBL" id="JAGPUO010000015">
    <property type="protein sequence ID" value="KAG5657974.1"/>
    <property type="molecule type" value="Genomic_DNA"/>
</dbReference>
<feature type="compositionally biased region" description="Low complexity" evidence="2">
    <location>
        <begin position="1"/>
        <end position="26"/>
    </location>
</feature>
<dbReference type="PROSITE" id="PS00463">
    <property type="entry name" value="ZN2_CY6_FUNGAL_1"/>
    <property type="match status" value="1"/>
</dbReference>
<evidence type="ECO:0000259" key="3">
    <source>
        <dbReference type="PROSITE" id="PS50048"/>
    </source>
</evidence>
<keyword evidence="1" id="KW-0539">Nucleus</keyword>
<dbReference type="Pfam" id="PF00172">
    <property type="entry name" value="Zn_clus"/>
    <property type="match status" value="1"/>
</dbReference>
<dbReference type="InterPro" id="IPR036864">
    <property type="entry name" value="Zn2-C6_fun-type_DNA-bd_sf"/>
</dbReference>
<keyword evidence="5" id="KW-1185">Reference proteome</keyword>
<evidence type="ECO:0000256" key="1">
    <source>
        <dbReference type="ARBA" id="ARBA00023242"/>
    </source>
</evidence>
<dbReference type="InterPro" id="IPR053187">
    <property type="entry name" value="Notoamide_regulator"/>
</dbReference>
<dbReference type="InterPro" id="IPR001138">
    <property type="entry name" value="Zn2Cys6_DnaBD"/>
</dbReference>
<protein>
    <recommendedName>
        <fullName evidence="3">Zn(2)-C6 fungal-type domain-containing protein</fullName>
    </recommendedName>
</protein>
<evidence type="ECO:0000256" key="2">
    <source>
        <dbReference type="SAM" id="MobiDB-lite"/>
    </source>
</evidence>
<dbReference type="PROSITE" id="PS50048">
    <property type="entry name" value="ZN2_CY6_FUNGAL_2"/>
    <property type="match status" value="1"/>
</dbReference>
<reference evidence="4" key="1">
    <citation type="submission" date="2021-04" db="EMBL/GenBank/DDBJ databases">
        <title>Draft genome of Fusarium avenaceum strain F156N33, isolated from an atmospheric sample in Virginia.</title>
        <authorList>
            <person name="Yang S."/>
            <person name="Vinatzer B.A."/>
            <person name="Coleman J."/>
        </authorList>
    </citation>
    <scope>NUCLEOTIDE SEQUENCE</scope>
    <source>
        <strain evidence="4">F156N33</strain>
    </source>
</reference>
<evidence type="ECO:0000313" key="4">
    <source>
        <dbReference type="EMBL" id="KAG5657974.1"/>
    </source>
</evidence>
<feature type="region of interest" description="Disordered" evidence="2">
    <location>
        <begin position="128"/>
        <end position="150"/>
    </location>
</feature>
<dbReference type="PANTHER" id="PTHR47256">
    <property type="entry name" value="ZN(II)2CYS6 TRANSCRIPTION FACTOR (EUROFUNG)-RELATED"/>
    <property type="match status" value="1"/>
</dbReference>
<feature type="compositionally biased region" description="Low complexity" evidence="2">
    <location>
        <begin position="135"/>
        <end position="150"/>
    </location>
</feature>
<evidence type="ECO:0000313" key="5">
    <source>
        <dbReference type="Proteomes" id="UP000782241"/>
    </source>
</evidence>
<proteinExistence type="predicted"/>